<dbReference type="PANTHER" id="PTHR42973">
    <property type="entry name" value="BINDING OXIDOREDUCTASE, PUTATIVE (AFU_ORTHOLOGUE AFUA_1G17690)-RELATED"/>
    <property type="match status" value="1"/>
</dbReference>
<dbReference type="InterPro" id="IPR016164">
    <property type="entry name" value="FAD-linked_Oxase-like_C"/>
</dbReference>
<name>A0A0D2H873_CLAB1</name>
<evidence type="ECO:0000256" key="2">
    <source>
        <dbReference type="ARBA" id="ARBA00022630"/>
    </source>
</evidence>
<dbReference type="AlphaFoldDB" id="A0A0D2H873"/>
<dbReference type="InterPro" id="IPR016169">
    <property type="entry name" value="FAD-bd_PCMH_sub2"/>
</dbReference>
<dbReference type="InterPro" id="IPR036318">
    <property type="entry name" value="FAD-bd_PCMH-like_sf"/>
</dbReference>
<dbReference type="InterPro" id="IPR016166">
    <property type="entry name" value="FAD-bd_PCMH"/>
</dbReference>
<evidence type="ECO:0000256" key="4">
    <source>
        <dbReference type="ARBA" id="ARBA00023002"/>
    </source>
</evidence>
<evidence type="ECO:0000313" key="6">
    <source>
        <dbReference type="EMBL" id="KIW87045.1"/>
    </source>
</evidence>
<dbReference type="EMBL" id="KN847007">
    <property type="protein sequence ID" value="KIW87045.1"/>
    <property type="molecule type" value="Genomic_DNA"/>
</dbReference>
<dbReference type="RefSeq" id="XP_016613714.1">
    <property type="nucleotide sequence ID" value="XM_016770048.1"/>
</dbReference>
<dbReference type="VEuPathDB" id="FungiDB:Z519_12342"/>
<dbReference type="InterPro" id="IPR050416">
    <property type="entry name" value="FAD-linked_Oxidoreductase"/>
</dbReference>
<dbReference type="Gene3D" id="3.40.462.20">
    <property type="match status" value="1"/>
</dbReference>
<dbReference type="Gene3D" id="3.30.43.10">
    <property type="entry name" value="Uridine Diphospho-n-acetylenolpyruvylglucosamine Reductase, domain 2"/>
    <property type="match status" value="1"/>
</dbReference>
<dbReference type="SUPFAM" id="SSF56176">
    <property type="entry name" value="FAD-binding/transporter-associated domain-like"/>
    <property type="match status" value="1"/>
</dbReference>
<dbReference type="InterPro" id="IPR006094">
    <property type="entry name" value="Oxid_FAD_bind_N"/>
</dbReference>
<feature type="domain" description="FAD-binding PCMH-type" evidence="5">
    <location>
        <begin position="41"/>
        <end position="207"/>
    </location>
</feature>
<protein>
    <recommendedName>
        <fullName evidence="5">FAD-binding PCMH-type domain-containing protein</fullName>
    </recommendedName>
</protein>
<dbReference type="SUPFAM" id="SSF55103">
    <property type="entry name" value="FAD-linked oxidases, C-terminal domain"/>
    <property type="match status" value="1"/>
</dbReference>
<proteinExistence type="inferred from homology"/>
<dbReference type="GO" id="GO:0071949">
    <property type="term" value="F:FAD binding"/>
    <property type="evidence" value="ECO:0007669"/>
    <property type="project" value="InterPro"/>
</dbReference>
<keyword evidence="4" id="KW-0560">Oxidoreductase</keyword>
<dbReference type="PROSITE" id="PS51387">
    <property type="entry name" value="FAD_PCMH"/>
    <property type="match status" value="1"/>
</dbReference>
<dbReference type="PANTHER" id="PTHR42973:SF7">
    <property type="entry name" value="FAD-BINDING PCMH-TYPE DOMAIN-CONTAINING PROTEIN"/>
    <property type="match status" value="1"/>
</dbReference>
<dbReference type="PROSITE" id="PS00862">
    <property type="entry name" value="OX2_COVAL_FAD"/>
    <property type="match status" value="1"/>
</dbReference>
<keyword evidence="2" id="KW-0285">Flavoprotein</keyword>
<sequence>MGSLKELHPLVADLLKRPDLEVLTASSTDWADIRASYLIDNPAKPLAIARPRDASEVSIFVHAARSHGVKISVRGGGHDVFGRSIGDGCLVIDMRRVKTIKIAQDRQTATIGGGVLIGDVIETLTSQKFTTPFGYMPTIGYAGWAMMGGYGWLASRFGLGVDQILRARVVTWQGDIIEADDELLKGIRGAGGNFGIVVELGIKIYPLEKASFLAGTILFHTSKIRATVRKYFSGYNAMAKSPYGGVSPFWYPKRDMSGWMFAVNFAWSSPDTEAGRQYLEQLAALADGADTSMVREMTPTELINLIVSWTPGRVYGREACNAVSFAKITERTADVVGDFLSKKPVDSANVVLIHEMRGSSAEPDPGSCFGARLAHSVMEIVGITIDPANVEASTQRYRELYEALQGTGDALGVSYASLTQTRDTEISRLFGEDHQFVMDLKNKWDPEGLFDNTEPRLRA</sequence>
<evidence type="ECO:0000256" key="3">
    <source>
        <dbReference type="ARBA" id="ARBA00022827"/>
    </source>
</evidence>
<dbReference type="InterPro" id="IPR016167">
    <property type="entry name" value="FAD-bd_PCMH_sub1"/>
</dbReference>
<dbReference type="OrthoDB" id="363185at2759"/>
<keyword evidence="7" id="KW-1185">Reference proteome</keyword>
<comment type="similarity">
    <text evidence="1">Belongs to the oxygen-dependent FAD-linked oxidoreductase family.</text>
</comment>
<evidence type="ECO:0000259" key="5">
    <source>
        <dbReference type="PROSITE" id="PS51387"/>
    </source>
</evidence>
<dbReference type="Gene3D" id="3.30.465.10">
    <property type="match status" value="1"/>
</dbReference>
<keyword evidence="3" id="KW-0274">FAD</keyword>
<reference evidence="6" key="1">
    <citation type="submission" date="2015-01" db="EMBL/GenBank/DDBJ databases">
        <title>The Genome Sequence of Cladophialophora bantiana CBS 173.52.</title>
        <authorList>
            <consortium name="The Broad Institute Genomics Platform"/>
            <person name="Cuomo C."/>
            <person name="de Hoog S."/>
            <person name="Gorbushina A."/>
            <person name="Stielow B."/>
            <person name="Teixiera M."/>
            <person name="Abouelleil A."/>
            <person name="Chapman S.B."/>
            <person name="Priest M."/>
            <person name="Young S.K."/>
            <person name="Wortman J."/>
            <person name="Nusbaum C."/>
            <person name="Birren B."/>
        </authorList>
    </citation>
    <scope>NUCLEOTIDE SEQUENCE [LARGE SCALE GENOMIC DNA]</scope>
    <source>
        <strain evidence="6">CBS 173.52</strain>
    </source>
</reference>
<dbReference type="Pfam" id="PF01565">
    <property type="entry name" value="FAD_binding_4"/>
    <property type="match status" value="1"/>
</dbReference>
<dbReference type="Proteomes" id="UP000053789">
    <property type="component" value="Unassembled WGS sequence"/>
</dbReference>
<dbReference type="InterPro" id="IPR006093">
    <property type="entry name" value="Oxy_OxRdtase_FAD_BS"/>
</dbReference>
<evidence type="ECO:0000313" key="7">
    <source>
        <dbReference type="Proteomes" id="UP000053789"/>
    </source>
</evidence>
<dbReference type="HOGENOM" id="CLU_018354_10_0_1"/>
<evidence type="ECO:0000256" key="1">
    <source>
        <dbReference type="ARBA" id="ARBA00005466"/>
    </source>
</evidence>
<gene>
    <name evidence="6" type="ORF">Z519_12342</name>
</gene>
<accession>A0A0D2H873</accession>
<dbReference type="GeneID" id="27705270"/>
<organism evidence="6 7">
    <name type="scientific">Cladophialophora bantiana (strain ATCC 10958 / CBS 173.52 / CDC B-1940 / NIH 8579)</name>
    <name type="common">Xylohypha bantiana</name>
    <dbReference type="NCBI Taxonomy" id="1442370"/>
    <lineage>
        <taxon>Eukaryota</taxon>
        <taxon>Fungi</taxon>
        <taxon>Dikarya</taxon>
        <taxon>Ascomycota</taxon>
        <taxon>Pezizomycotina</taxon>
        <taxon>Eurotiomycetes</taxon>
        <taxon>Chaetothyriomycetidae</taxon>
        <taxon>Chaetothyriales</taxon>
        <taxon>Herpotrichiellaceae</taxon>
        <taxon>Cladophialophora</taxon>
    </lineage>
</organism>
<dbReference type="GO" id="GO:0016491">
    <property type="term" value="F:oxidoreductase activity"/>
    <property type="evidence" value="ECO:0007669"/>
    <property type="project" value="UniProtKB-KW"/>
</dbReference>